<dbReference type="OrthoDB" id="4935559at2"/>
<feature type="transmembrane region" description="Helical" evidence="2">
    <location>
        <begin position="174"/>
        <end position="195"/>
    </location>
</feature>
<keyword evidence="2" id="KW-0472">Membrane</keyword>
<dbReference type="AlphaFoldDB" id="A0A2I1PC24"/>
<keyword evidence="3" id="KW-0732">Signal</keyword>
<dbReference type="RefSeq" id="WP_101849289.1">
    <property type="nucleotide sequence ID" value="NZ_PKIZ01000005.1"/>
</dbReference>
<dbReference type="Proteomes" id="UP000234206">
    <property type="component" value="Unassembled WGS sequence"/>
</dbReference>
<feature type="domain" description="TPM" evidence="4">
    <location>
        <begin position="35"/>
        <end position="157"/>
    </location>
</feature>
<reference evidence="5 6" key="1">
    <citation type="submission" date="2017-12" db="EMBL/GenBank/DDBJ databases">
        <title>Phylogenetic diversity of female urinary microbiome.</title>
        <authorList>
            <person name="Thomas-White K."/>
            <person name="Wolfe A.J."/>
        </authorList>
    </citation>
    <scope>NUCLEOTIDE SEQUENCE [LARGE SCALE GENOMIC DNA]</scope>
    <source>
        <strain evidence="5 6">UMB1298</strain>
    </source>
</reference>
<organism evidence="5 6">
    <name type="scientific">Kytococcus schroeteri</name>
    <dbReference type="NCBI Taxonomy" id="138300"/>
    <lineage>
        <taxon>Bacteria</taxon>
        <taxon>Bacillati</taxon>
        <taxon>Actinomycetota</taxon>
        <taxon>Actinomycetes</taxon>
        <taxon>Micrococcales</taxon>
        <taxon>Kytococcaceae</taxon>
        <taxon>Kytococcus</taxon>
    </lineage>
</organism>
<feature type="chain" id="PRO_5014190537" description="TPM domain-containing protein" evidence="3">
    <location>
        <begin position="24"/>
        <end position="300"/>
    </location>
</feature>
<evidence type="ECO:0000313" key="5">
    <source>
        <dbReference type="EMBL" id="PKZ42179.1"/>
    </source>
</evidence>
<comment type="caution">
    <text evidence="5">The sequence shown here is derived from an EMBL/GenBank/DDBJ whole genome shotgun (WGS) entry which is preliminary data.</text>
</comment>
<protein>
    <recommendedName>
        <fullName evidence="4">TPM domain-containing protein</fullName>
    </recommendedName>
</protein>
<dbReference type="InterPro" id="IPR007621">
    <property type="entry name" value="TPM_dom"/>
</dbReference>
<evidence type="ECO:0000256" key="1">
    <source>
        <dbReference type="SAM" id="MobiDB-lite"/>
    </source>
</evidence>
<evidence type="ECO:0000256" key="2">
    <source>
        <dbReference type="SAM" id="Phobius"/>
    </source>
</evidence>
<keyword evidence="2" id="KW-0812">Transmembrane</keyword>
<proteinExistence type="predicted"/>
<dbReference type="PANTHER" id="PTHR30373:SF2">
    <property type="entry name" value="UPF0603 PROTEIN YGCG"/>
    <property type="match status" value="1"/>
</dbReference>
<keyword evidence="2" id="KW-1133">Transmembrane helix</keyword>
<feature type="signal peptide" evidence="3">
    <location>
        <begin position="1"/>
        <end position="23"/>
    </location>
</feature>
<keyword evidence="6" id="KW-1185">Reference proteome</keyword>
<evidence type="ECO:0000256" key="3">
    <source>
        <dbReference type="SAM" id="SignalP"/>
    </source>
</evidence>
<evidence type="ECO:0000313" key="6">
    <source>
        <dbReference type="Proteomes" id="UP000234206"/>
    </source>
</evidence>
<gene>
    <name evidence="5" type="ORF">CYJ76_03805</name>
</gene>
<accession>A0A2I1PC24</accession>
<feature type="compositionally biased region" description="Gly residues" evidence="1">
    <location>
        <begin position="285"/>
        <end position="300"/>
    </location>
</feature>
<sequence length="300" mass="31751">MRRHPALLLALAAPMVVASPAAALDVPAPPESGNVADHADLLTDEEERALNARIDAGNRSTDSARVAVLTVESLEGEGLEDFSRRVATEWGVGDAGKDNGVLVLHSEGDREVRLEVADGARQRIDDGDAEKVVDRMTDAFGDEDFAKGHTEGVDTLYELARGEEPFAWTPAEKAVAWAAGIGGGVLALVLGTLGVRSYRRVKAEDDREKELTRRLVREARAADPELPEPDDEEFAAFDRYRREHGTDPLPNGAAFSYGAWLPLYAANPTSMGAPEPTSGSSTSSFGGGSGFSGGGASGSY</sequence>
<evidence type="ECO:0000259" key="4">
    <source>
        <dbReference type="Pfam" id="PF04536"/>
    </source>
</evidence>
<dbReference type="EMBL" id="PKIZ01000005">
    <property type="protein sequence ID" value="PKZ42179.1"/>
    <property type="molecule type" value="Genomic_DNA"/>
</dbReference>
<dbReference type="Gene3D" id="3.10.310.50">
    <property type="match status" value="1"/>
</dbReference>
<dbReference type="Pfam" id="PF04536">
    <property type="entry name" value="TPM_phosphatase"/>
    <property type="match status" value="1"/>
</dbReference>
<dbReference type="PANTHER" id="PTHR30373">
    <property type="entry name" value="UPF0603 PROTEIN YGCG"/>
    <property type="match status" value="1"/>
</dbReference>
<feature type="region of interest" description="Disordered" evidence="1">
    <location>
        <begin position="268"/>
        <end position="300"/>
    </location>
</feature>
<name>A0A2I1PC24_9MICO</name>